<reference evidence="1" key="1">
    <citation type="journal article" date="2019" name="Environ. Microbiol.">
        <title>Fungal ecological strategies reflected in gene transcription - a case study of two litter decomposers.</title>
        <authorList>
            <person name="Barbi F."/>
            <person name="Kohler A."/>
            <person name="Barry K."/>
            <person name="Baskaran P."/>
            <person name="Daum C."/>
            <person name="Fauchery L."/>
            <person name="Ihrmark K."/>
            <person name="Kuo A."/>
            <person name="LaButti K."/>
            <person name="Lipzen A."/>
            <person name="Morin E."/>
            <person name="Grigoriev I.V."/>
            <person name="Henrissat B."/>
            <person name="Lindahl B."/>
            <person name="Martin F."/>
        </authorList>
    </citation>
    <scope>NUCLEOTIDE SEQUENCE</scope>
    <source>
        <strain evidence="1">JB14</strain>
    </source>
</reference>
<evidence type="ECO:0000313" key="1">
    <source>
        <dbReference type="EMBL" id="KAE9409065.1"/>
    </source>
</evidence>
<dbReference type="AlphaFoldDB" id="A0A6A4IKR8"/>
<dbReference type="Proteomes" id="UP000799118">
    <property type="component" value="Unassembled WGS sequence"/>
</dbReference>
<dbReference type="EMBL" id="ML769389">
    <property type="protein sequence ID" value="KAE9409065.1"/>
    <property type="molecule type" value="Genomic_DNA"/>
</dbReference>
<evidence type="ECO:0000313" key="2">
    <source>
        <dbReference type="Proteomes" id="UP000799118"/>
    </source>
</evidence>
<keyword evidence="2" id="KW-1185">Reference proteome</keyword>
<organism evidence="1 2">
    <name type="scientific">Gymnopus androsaceus JB14</name>
    <dbReference type="NCBI Taxonomy" id="1447944"/>
    <lineage>
        <taxon>Eukaryota</taxon>
        <taxon>Fungi</taxon>
        <taxon>Dikarya</taxon>
        <taxon>Basidiomycota</taxon>
        <taxon>Agaricomycotina</taxon>
        <taxon>Agaricomycetes</taxon>
        <taxon>Agaricomycetidae</taxon>
        <taxon>Agaricales</taxon>
        <taxon>Marasmiineae</taxon>
        <taxon>Omphalotaceae</taxon>
        <taxon>Gymnopus</taxon>
    </lineage>
</organism>
<dbReference type="OrthoDB" id="3052212at2759"/>
<proteinExistence type="predicted"/>
<gene>
    <name evidence="1" type="ORF">BT96DRAFT_932331</name>
</gene>
<protein>
    <submittedName>
        <fullName evidence="1">Uncharacterized protein</fullName>
    </submittedName>
</protein>
<accession>A0A6A4IKR8</accession>
<name>A0A6A4IKR8_9AGAR</name>
<sequence>MYFNLVHYDKLTDLLLSIVHGRGLAEYNPAIWELFKCPVQINVNLDLDYQAKRQWDFVSPKNGESLSSFFNDSFLPRVRAASECLQLIETTIDLGSVLHSAADKHKVSTPEVFVALQQTLVLKRSLLLILKNLFILGSSVIKLDIAKDLLCCISEPLQTLTAFDIDFDRMKEVKLKNFLYLDQKRLQEVTLMYGKTAKVLMWAAELWSLIHGIEDELTFTLGGDKDSGWTYDLHALVHMNETVDFQDNDFDCRIHVLDHLNRILQGKNLNRKDELTLKYCQQLFHLKQILLAHELYDDAKCPIV</sequence>